<evidence type="ECO:0000259" key="6">
    <source>
        <dbReference type="PROSITE" id="PS50178"/>
    </source>
</evidence>
<dbReference type="InterPro" id="IPR013083">
    <property type="entry name" value="Znf_RING/FYVE/PHD"/>
</dbReference>
<dbReference type="CDD" id="cd15725">
    <property type="entry name" value="FYVE_PIKfyve_Fab1"/>
    <property type="match status" value="1"/>
</dbReference>
<dbReference type="SMART" id="SM00064">
    <property type="entry name" value="FYVE"/>
    <property type="match status" value="1"/>
</dbReference>
<dbReference type="Proteomes" id="UP001479436">
    <property type="component" value="Unassembled WGS sequence"/>
</dbReference>
<dbReference type="Pfam" id="PF00118">
    <property type="entry name" value="Cpn60_TCP1"/>
    <property type="match status" value="1"/>
</dbReference>
<dbReference type="InterPro" id="IPR027409">
    <property type="entry name" value="GroEL-like_apical_dom_sf"/>
</dbReference>
<organism evidence="7 8">
    <name type="scientific">Basidiobolus ranarum</name>
    <dbReference type="NCBI Taxonomy" id="34480"/>
    <lineage>
        <taxon>Eukaryota</taxon>
        <taxon>Fungi</taxon>
        <taxon>Fungi incertae sedis</taxon>
        <taxon>Zoopagomycota</taxon>
        <taxon>Entomophthoromycotina</taxon>
        <taxon>Basidiobolomycetes</taxon>
        <taxon>Basidiobolales</taxon>
        <taxon>Basidiobolaceae</taxon>
        <taxon>Basidiobolus</taxon>
    </lineage>
</organism>
<feature type="compositionally biased region" description="Low complexity" evidence="5">
    <location>
        <begin position="79"/>
        <end position="91"/>
    </location>
</feature>
<gene>
    <name evidence="7" type="primary">MDM12_4</name>
    <name evidence="7" type="ORF">K7432_011158</name>
</gene>
<dbReference type="InterPro" id="IPR000306">
    <property type="entry name" value="Znf_FYVE"/>
</dbReference>
<dbReference type="Gene3D" id="3.50.7.10">
    <property type="entry name" value="GroEL"/>
    <property type="match status" value="1"/>
</dbReference>
<dbReference type="Gene3D" id="3.30.40.10">
    <property type="entry name" value="Zinc/RING finger domain, C3HC4 (zinc finger)"/>
    <property type="match status" value="1"/>
</dbReference>
<evidence type="ECO:0000256" key="3">
    <source>
        <dbReference type="ARBA" id="ARBA00022833"/>
    </source>
</evidence>
<comment type="caution">
    <text evidence="7">The sequence shown here is derived from an EMBL/GenBank/DDBJ whole genome shotgun (WGS) entry which is preliminary data.</text>
</comment>
<evidence type="ECO:0000256" key="5">
    <source>
        <dbReference type="SAM" id="MobiDB-lite"/>
    </source>
</evidence>
<protein>
    <submittedName>
        <fullName evidence="7">Mitochondrial distribution and morphology protein 12</fullName>
        <ecNumber evidence="7">2.7.1.150</ecNumber>
    </submittedName>
</protein>
<feature type="compositionally biased region" description="Basic and acidic residues" evidence="5">
    <location>
        <begin position="474"/>
        <end position="484"/>
    </location>
</feature>
<dbReference type="SUPFAM" id="SSF54849">
    <property type="entry name" value="GroEL-intermediate domain like"/>
    <property type="match status" value="1"/>
</dbReference>
<feature type="region of interest" description="Disordered" evidence="5">
    <location>
        <begin position="79"/>
        <end position="128"/>
    </location>
</feature>
<feature type="compositionally biased region" description="Polar residues" evidence="5">
    <location>
        <begin position="109"/>
        <end position="121"/>
    </location>
</feature>
<feature type="non-terminal residue" evidence="7">
    <location>
        <position position="896"/>
    </location>
</feature>
<dbReference type="CDD" id="cd03334">
    <property type="entry name" value="Fab1_TCP"/>
    <property type="match status" value="1"/>
</dbReference>
<feature type="compositionally biased region" description="Low complexity" evidence="5">
    <location>
        <begin position="486"/>
        <end position="498"/>
    </location>
</feature>
<dbReference type="GO" id="GO:0000285">
    <property type="term" value="F:1-phosphatidylinositol-3-phosphate 5-kinase activity"/>
    <property type="evidence" value="ECO:0007669"/>
    <property type="project" value="UniProtKB-EC"/>
</dbReference>
<keyword evidence="3" id="KW-0862">Zinc</keyword>
<evidence type="ECO:0000256" key="4">
    <source>
        <dbReference type="PROSITE-ProRule" id="PRU00091"/>
    </source>
</evidence>
<sequence>MVFSKERRNHDRLQPPLNDATSFVSFDSLGYDSEGGDSGVISKLFSRVKNTLNNTSVQNLSISGDTSSSIYPAPSIHSTTSIISNTTTPESQGKTSIEEKDSIFEDGSSVMTRTSTIPQSETKSDLDPKEILPGHLKHKQLQVTNKSSFSNIIRRLRGEGINKDYWMQDDHCKECYECKAPFTTFRRKHHCRICGQIFCSKCSSKIIPGERFGYPGLMRVCNYCSSLISNEYSQDRESLDGSSIDEPLLAPPSPPSLTISSLASESIPGPSTQTQEQILASSYTNSPKLLSKKLSFLAPPAHVALPNSITPTVALSNAEPTATYSLSSLIDTNSVEGFKRMLSVGTNILSGRSRSNTFTEESSNDTNFLAPFRKYTAEYTKSSGMTDPNPLIDPEIAPYMSEDDDESPYDSWITIPANFVPTGSNPSQIPGLSPEIGLSSSPIPINEGLGGEDEFLDISSMSYPVYGNKEKMSSRTSFSRDKMAHSSNSSPLWRSRSPSFHSKIKPRNFMGLNNGNPHWSKGYRHHQRVNSTPVNVEINAASLQHIRKLLLQTLNELEVDIRDGWEQVLMKFVLKLSDNVRPNVRSGDDIDIRQYVKIKKIPGGSPADCEYINGFVCTKNLAHKRMPRILKNPRIMIFTFSLEYHRVDNQYLSLEPVLAQEREHLKNLVARVVALRPTLIIVEKSVSRLALEFLMKANVAVAFNVKPSVIQTIARFTRADIISSIDKLSLEPRLGRCGTFSLRTFAHNLIPGKKKTFMFFEECPKELGCSIILRGGSMDTLSKIKQLTDLMAFVAFNLKLESCLLRDQFALNPVVNPETDKQLSASEQEESSVIITEIDGDTRVIDDELGTSISLEQIVAAMKPFETKILSASPFVKFPPPYLLSAMRDDAFRLTA</sequence>
<keyword evidence="1" id="KW-0479">Metal-binding</keyword>
<dbReference type="PANTHER" id="PTHR45748">
    <property type="entry name" value="1-PHOSPHATIDYLINOSITOL 3-PHOSPHATE 5-KINASE-RELATED"/>
    <property type="match status" value="1"/>
</dbReference>
<dbReference type="EMBL" id="JASJQH010000834">
    <property type="protein sequence ID" value="KAK9762782.1"/>
    <property type="molecule type" value="Genomic_DNA"/>
</dbReference>
<feature type="domain" description="FYVE-type" evidence="6">
    <location>
        <begin position="169"/>
        <end position="229"/>
    </location>
</feature>
<evidence type="ECO:0000313" key="8">
    <source>
        <dbReference type="Proteomes" id="UP001479436"/>
    </source>
</evidence>
<dbReference type="SUPFAM" id="SSF52029">
    <property type="entry name" value="GroEL apical domain-like"/>
    <property type="match status" value="1"/>
</dbReference>
<evidence type="ECO:0000256" key="2">
    <source>
        <dbReference type="ARBA" id="ARBA00022771"/>
    </source>
</evidence>
<dbReference type="PROSITE" id="PS50178">
    <property type="entry name" value="ZF_FYVE"/>
    <property type="match status" value="1"/>
</dbReference>
<dbReference type="InterPro" id="IPR027410">
    <property type="entry name" value="TCP-1-like_intermed_sf"/>
</dbReference>
<dbReference type="InterPro" id="IPR011011">
    <property type="entry name" value="Znf_FYVE_PHD"/>
</dbReference>
<name>A0ABR2WMQ1_9FUNG</name>
<evidence type="ECO:0000313" key="7">
    <source>
        <dbReference type="EMBL" id="KAK9762782.1"/>
    </source>
</evidence>
<dbReference type="InterPro" id="IPR002423">
    <property type="entry name" value="Cpn60/GroEL/TCP-1"/>
</dbReference>
<keyword evidence="2 4" id="KW-0863">Zinc-finger</keyword>
<evidence type="ECO:0000256" key="1">
    <source>
        <dbReference type="ARBA" id="ARBA00022723"/>
    </source>
</evidence>
<dbReference type="SUPFAM" id="SSF57903">
    <property type="entry name" value="FYVE/PHD zinc finger"/>
    <property type="match status" value="1"/>
</dbReference>
<dbReference type="InterPro" id="IPR017455">
    <property type="entry name" value="Znf_FYVE-rel"/>
</dbReference>
<dbReference type="EC" id="2.7.1.150" evidence="7"/>
<keyword evidence="8" id="KW-1185">Reference proteome</keyword>
<proteinExistence type="predicted"/>
<dbReference type="Pfam" id="PF01363">
    <property type="entry name" value="FYVE"/>
    <property type="match status" value="1"/>
</dbReference>
<feature type="region of interest" description="Disordered" evidence="5">
    <location>
        <begin position="474"/>
        <end position="498"/>
    </location>
</feature>
<accession>A0ABR2WMQ1</accession>
<dbReference type="PANTHER" id="PTHR45748:SF7">
    <property type="entry name" value="1-PHOSPHATIDYLINOSITOL 3-PHOSPHATE 5-KINASE-RELATED"/>
    <property type="match status" value="1"/>
</dbReference>
<keyword evidence="7" id="KW-0808">Transferase</keyword>
<reference evidence="7 8" key="1">
    <citation type="submission" date="2023-04" db="EMBL/GenBank/DDBJ databases">
        <title>Genome of Basidiobolus ranarum AG-B5.</title>
        <authorList>
            <person name="Stajich J.E."/>
            <person name="Carter-House D."/>
            <person name="Gryganskyi A."/>
        </authorList>
    </citation>
    <scope>NUCLEOTIDE SEQUENCE [LARGE SCALE GENOMIC DNA]</scope>
    <source>
        <strain evidence="7 8">AG-B5</strain>
    </source>
</reference>